<reference evidence="2" key="1">
    <citation type="submission" date="2014-09" db="EMBL/GenBank/DDBJ databases">
        <title>Genome sequence of the luminous mushroom Mycena chlorophos for searching fungal bioluminescence genes.</title>
        <authorList>
            <person name="Tanaka Y."/>
            <person name="Kasuga D."/>
            <person name="Oba Y."/>
            <person name="Hase S."/>
            <person name="Sato K."/>
            <person name="Oba Y."/>
            <person name="Sakakibara Y."/>
        </authorList>
    </citation>
    <scope>NUCLEOTIDE SEQUENCE</scope>
</reference>
<feature type="compositionally biased region" description="Polar residues" evidence="1">
    <location>
        <begin position="282"/>
        <end position="297"/>
    </location>
</feature>
<name>A0ABQ0LWB8_MYCCL</name>
<feature type="compositionally biased region" description="Acidic residues" evidence="1">
    <location>
        <begin position="181"/>
        <end position="193"/>
    </location>
</feature>
<feature type="compositionally biased region" description="Basic and acidic residues" evidence="1">
    <location>
        <begin position="219"/>
        <end position="228"/>
    </location>
</feature>
<feature type="compositionally biased region" description="Polar residues" evidence="1">
    <location>
        <begin position="16"/>
        <end position="25"/>
    </location>
</feature>
<proteinExistence type="predicted"/>
<keyword evidence="3" id="KW-1185">Reference proteome</keyword>
<accession>A0ABQ0LWB8</accession>
<feature type="compositionally biased region" description="Acidic residues" evidence="1">
    <location>
        <begin position="158"/>
        <end position="171"/>
    </location>
</feature>
<dbReference type="Proteomes" id="UP000815677">
    <property type="component" value="Unassembled WGS sequence"/>
</dbReference>
<evidence type="ECO:0000313" key="3">
    <source>
        <dbReference type="Proteomes" id="UP000815677"/>
    </source>
</evidence>
<feature type="compositionally biased region" description="Basic and acidic residues" evidence="1">
    <location>
        <begin position="59"/>
        <end position="86"/>
    </location>
</feature>
<feature type="compositionally biased region" description="Basic and acidic residues" evidence="1">
    <location>
        <begin position="113"/>
        <end position="128"/>
    </location>
</feature>
<feature type="compositionally biased region" description="Basic and acidic residues" evidence="1">
    <location>
        <begin position="195"/>
        <end position="204"/>
    </location>
</feature>
<organism evidence="2 3">
    <name type="scientific">Mycena chlorophos</name>
    <name type="common">Agaric fungus</name>
    <name type="synonym">Agaricus chlorophos</name>
    <dbReference type="NCBI Taxonomy" id="658473"/>
    <lineage>
        <taxon>Eukaryota</taxon>
        <taxon>Fungi</taxon>
        <taxon>Dikarya</taxon>
        <taxon>Basidiomycota</taxon>
        <taxon>Agaricomycotina</taxon>
        <taxon>Agaricomycetes</taxon>
        <taxon>Agaricomycetidae</taxon>
        <taxon>Agaricales</taxon>
        <taxon>Marasmiineae</taxon>
        <taxon>Mycenaceae</taxon>
        <taxon>Mycena</taxon>
    </lineage>
</organism>
<sequence length="666" mass="72535">MPDEARKKAPGGPVPSSWTQSSVLSDSDDGARIPAKAATSTRILPQRENRGKNPLRVDVPPEKPRSRRSKAEAQRARDDAEAAKEAARRKREQGLQKAAAAELKSLQAGKGRGASDDHPVPSDLEKIPRLRAPKAHTAKTVDYGLSPEKPLALSDHSSDDDDASDIYEDDKEAASGGGGDGGDDDDEEMEIEGSDAGKEPTPKEKAKKRKTALRQQVDVLRHDMDERASLPPPKRKASDAVSIESTKSRKKKKGTTGLNPNWERGGSAFLGEDGDNRGRPRTANSSAAPSRSQSAGSALSIPRSEYVSTDVGSEGDWRPVESEDEDDSAERHYAATASVVAARKSLAGIVPTDLPELTRSSTTLANLKVRDIKLRHLPHATVRETFDTFYGSQLVSYAATLKPWQRPSAEERIFIFNYEYPDFKLRPENVGELRVVTKLGDDCIYRAWGKLASTALTLVKDMRQALGATQFKAEVRRLLERVPSDDSTEYYVFCFASIEKIDHDDGRIEWKNDKGIFRGELILGTFAALCKQTKSRSGELGPIPVEDRFPHNGLTLTVQAVHRALTYYKTGDKSEDPLPPFSQDSYGVRPGNATATRIYEVTRLLKAKAWAAIIDGARAAARAKKGKRASRESSPPPPATPAPCIGLLGADSDEDNEDGPAQPAEA</sequence>
<feature type="region of interest" description="Disordered" evidence="1">
    <location>
        <begin position="621"/>
        <end position="666"/>
    </location>
</feature>
<protein>
    <submittedName>
        <fullName evidence="2">Uncharacterized protein</fullName>
    </submittedName>
</protein>
<gene>
    <name evidence="2" type="ORF">MCHLO_12143</name>
</gene>
<feature type="region of interest" description="Disordered" evidence="1">
    <location>
        <begin position="1"/>
        <end position="328"/>
    </location>
</feature>
<evidence type="ECO:0000313" key="2">
    <source>
        <dbReference type="EMBL" id="GAT55364.1"/>
    </source>
</evidence>
<dbReference type="EMBL" id="DF848981">
    <property type="protein sequence ID" value="GAT55364.1"/>
    <property type="molecule type" value="Genomic_DNA"/>
</dbReference>
<evidence type="ECO:0000256" key="1">
    <source>
        <dbReference type="SAM" id="MobiDB-lite"/>
    </source>
</evidence>